<evidence type="ECO:0000256" key="5">
    <source>
        <dbReference type="ARBA" id="ARBA00022989"/>
    </source>
</evidence>
<dbReference type="InterPro" id="IPR058533">
    <property type="entry name" value="Cation_efflux_TM"/>
</dbReference>
<dbReference type="Pfam" id="PF16916">
    <property type="entry name" value="ZT_dimer"/>
    <property type="match status" value="1"/>
</dbReference>
<keyword evidence="4 7" id="KW-0812">Transmembrane</keyword>
<evidence type="ECO:0000256" key="3">
    <source>
        <dbReference type="ARBA" id="ARBA00022448"/>
    </source>
</evidence>
<keyword evidence="5 7" id="KW-1133">Transmembrane helix</keyword>
<dbReference type="InterPro" id="IPR027470">
    <property type="entry name" value="Cation_efflux_CTD"/>
</dbReference>
<dbReference type="GO" id="GO:0005886">
    <property type="term" value="C:plasma membrane"/>
    <property type="evidence" value="ECO:0007669"/>
    <property type="project" value="TreeGrafter"/>
</dbReference>
<evidence type="ECO:0000256" key="2">
    <source>
        <dbReference type="ARBA" id="ARBA00008114"/>
    </source>
</evidence>
<feature type="domain" description="Cation efflux protein cytoplasmic" evidence="9">
    <location>
        <begin position="252"/>
        <end position="309"/>
    </location>
</feature>
<evidence type="ECO:0000256" key="7">
    <source>
        <dbReference type="SAM" id="Phobius"/>
    </source>
</evidence>
<protein>
    <submittedName>
        <fullName evidence="10">Cation diffusion facilitator family transporter</fullName>
    </submittedName>
</protein>
<evidence type="ECO:0000313" key="10">
    <source>
        <dbReference type="EMBL" id="AVO32884.1"/>
    </source>
</evidence>
<feature type="transmembrane region" description="Helical" evidence="7">
    <location>
        <begin position="162"/>
        <end position="184"/>
    </location>
</feature>
<evidence type="ECO:0000256" key="4">
    <source>
        <dbReference type="ARBA" id="ARBA00022692"/>
    </source>
</evidence>
<evidence type="ECO:0000256" key="6">
    <source>
        <dbReference type="ARBA" id="ARBA00023136"/>
    </source>
</evidence>
<dbReference type="Proteomes" id="UP000239709">
    <property type="component" value="Chromosome"/>
</dbReference>
<dbReference type="InterPro" id="IPR036837">
    <property type="entry name" value="Cation_efflux_CTD_sf"/>
</dbReference>
<keyword evidence="11" id="KW-1185">Reference proteome</keyword>
<dbReference type="SUPFAM" id="SSF160240">
    <property type="entry name" value="Cation efflux protein cytoplasmic domain-like"/>
    <property type="match status" value="1"/>
</dbReference>
<name>A0A2S0MAG6_9BURK</name>
<dbReference type="InterPro" id="IPR002524">
    <property type="entry name" value="Cation_efflux"/>
</dbReference>
<feature type="transmembrane region" description="Helical" evidence="7">
    <location>
        <begin position="90"/>
        <end position="107"/>
    </location>
</feature>
<dbReference type="AlphaFoldDB" id="A0A2S0MAG6"/>
<keyword evidence="6 7" id="KW-0472">Membrane</keyword>
<evidence type="ECO:0000256" key="1">
    <source>
        <dbReference type="ARBA" id="ARBA00004141"/>
    </source>
</evidence>
<feature type="transmembrane region" description="Helical" evidence="7">
    <location>
        <begin position="51"/>
        <end position="69"/>
    </location>
</feature>
<dbReference type="GO" id="GO:0015093">
    <property type="term" value="F:ferrous iron transmembrane transporter activity"/>
    <property type="evidence" value="ECO:0007669"/>
    <property type="project" value="TreeGrafter"/>
</dbReference>
<dbReference type="SUPFAM" id="SSF161111">
    <property type="entry name" value="Cation efflux protein transmembrane domain-like"/>
    <property type="match status" value="1"/>
</dbReference>
<dbReference type="GO" id="GO:0015341">
    <property type="term" value="F:zinc efflux antiporter activity"/>
    <property type="evidence" value="ECO:0007669"/>
    <property type="project" value="TreeGrafter"/>
</dbReference>
<dbReference type="EMBL" id="CP027666">
    <property type="protein sequence ID" value="AVO32884.1"/>
    <property type="molecule type" value="Genomic_DNA"/>
</dbReference>
<dbReference type="GO" id="GO:0006882">
    <property type="term" value="P:intracellular zinc ion homeostasis"/>
    <property type="evidence" value="ECO:0007669"/>
    <property type="project" value="TreeGrafter"/>
</dbReference>
<dbReference type="OrthoDB" id="9806522at2"/>
<comment type="similarity">
    <text evidence="2">Belongs to the cation diffusion facilitator (CDF) transporter (TC 2.A.4) family.</text>
</comment>
<dbReference type="Gene3D" id="3.30.70.1350">
    <property type="entry name" value="Cation efflux protein, cytoplasmic domain"/>
    <property type="match status" value="1"/>
</dbReference>
<evidence type="ECO:0000259" key="9">
    <source>
        <dbReference type="Pfam" id="PF16916"/>
    </source>
</evidence>
<sequence>MRRMLKPSHPWMTPARLMAVSVGVAVLTIALKTWAWWITGSVGLLSDAMESFVNLAAATFGLWMVTVAARPADAEHPFGHSKAEYFSSGFEGILILGAAAAIVWASLPRFWNPQPLEQLGWGLALSVGSSGLNGLLAWLMLRASRQHGSIALEADARHLLTDVWTSAGVVVGLLLASVTGWLWLDPLVAIGVALNIVREGAHLIWRSSQGLMDAAAEPDVQAQVDAVLARFAPPDGADVAASPPAAAAGPAVRIDHVLSRRAGQRHFLSLHMHLPADWPLGRAAALRAEVEQALLQAVPGLQVSIQLLPLGVEPLSELGELGEPAESGGAHEGAATATAAPMALGHAHRH</sequence>
<dbReference type="Pfam" id="PF01545">
    <property type="entry name" value="Cation_efflux"/>
    <property type="match status" value="1"/>
</dbReference>
<dbReference type="KEGG" id="otk:C6570_00365"/>
<dbReference type="PANTHER" id="PTHR43840">
    <property type="entry name" value="MITOCHONDRIAL METAL TRANSPORTER 1-RELATED"/>
    <property type="match status" value="1"/>
</dbReference>
<organism evidence="10 11">
    <name type="scientific">Ottowia oryzae</name>
    <dbReference type="NCBI Taxonomy" id="2109914"/>
    <lineage>
        <taxon>Bacteria</taxon>
        <taxon>Pseudomonadati</taxon>
        <taxon>Pseudomonadota</taxon>
        <taxon>Betaproteobacteria</taxon>
        <taxon>Burkholderiales</taxon>
        <taxon>Comamonadaceae</taxon>
        <taxon>Ottowia</taxon>
    </lineage>
</organism>
<dbReference type="GO" id="GO:0015086">
    <property type="term" value="F:cadmium ion transmembrane transporter activity"/>
    <property type="evidence" value="ECO:0007669"/>
    <property type="project" value="TreeGrafter"/>
</dbReference>
<evidence type="ECO:0000313" key="11">
    <source>
        <dbReference type="Proteomes" id="UP000239709"/>
    </source>
</evidence>
<feature type="transmembrane region" description="Helical" evidence="7">
    <location>
        <begin position="119"/>
        <end position="141"/>
    </location>
</feature>
<dbReference type="PANTHER" id="PTHR43840:SF15">
    <property type="entry name" value="MITOCHONDRIAL METAL TRANSPORTER 1-RELATED"/>
    <property type="match status" value="1"/>
</dbReference>
<reference evidence="10 11" key="1">
    <citation type="submission" date="2018-03" db="EMBL/GenBank/DDBJ databases">
        <title>Genome sequencing of Ottowia sp.</title>
        <authorList>
            <person name="Kim S.-J."/>
            <person name="Heo J."/>
            <person name="Kwon S.-W."/>
        </authorList>
    </citation>
    <scope>NUCLEOTIDE SEQUENCE [LARGE SCALE GENOMIC DNA]</scope>
    <source>
        <strain evidence="10 11">KADR8-3</strain>
    </source>
</reference>
<dbReference type="InterPro" id="IPR027469">
    <property type="entry name" value="Cation_efflux_TMD_sf"/>
</dbReference>
<comment type="subcellular location">
    <subcellularLocation>
        <location evidence="1">Membrane</location>
        <topology evidence="1">Multi-pass membrane protein</topology>
    </subcellularLocation>
</comment>
<gene>
    <name evidence="10" type="ORF">C6570_00365</name>
</gene>
<keyword evidence="3" id="KW-0813">Transport</keyword>
<dbReference type="Gene3D" id="1.20.1510.10">
    <property type="entry name" value="Cation efflux protein transmembrane domain"/>
    <property type="match status" value="1"/>
</dbReference>
<evidence type="ECO:0000259" key="8">
    <source>
        <dbReference type="Pfam" id="PF01545"/>
    </source>
</evidence>
<accession>A0A2S0MAG6</accession>
<dbReference type="NCBIfam" id="TIGR01297">
    <property type="entry name" value="CDF"/>
    <property type="match status" value="1"/>
</dbReference>
<feature type="domain" description="Cation efflux protein transmembrane" evidence="8">
    <location>
        <begin position="19"/>
        <end position="212"/>
    </location>
</feature>
<proteinExistence type="inferred from homology"/>
<dbReference type="InterPro" id="IPR050291">
    <property type="entry name" value="CDF_Transporter"/>
</dbReference>